<evidence type="ECO:0000256" key="6">
    <source>
        <dbReference type="ARBA" id="ARBA00023004"/>
    </source>
</evidence>
<dbReference type="InterPro" id="IPR036396">
    <property type="entry name" value="Cyt_P450_sf"/>
</dbReference>
<proteinExistence type="evidence at transcript level"/>
<organism evidence="9">
    <name type="scientific">Eurytemora affinis</name>
    <name type="common">Copepod</name>
    <name type="synonym">Temora affinis</name>
    <dbReference type="NCBI Taxonomy" id="88015"/>
    <lineage>
        <taxon>Eukaryota</taxon>
        <taxon>Metazoa</taxon>
        <taxon>Ecdysozoa</taxon>
        <taxon>Arthropoda</taxon>
        <taxon>Crustacea</taxon>
        <taxon>Multicrustacea</taxon>
        <taxon>Hexanauplia</taxon>
        <taxon>Copepoda</taxon>
        <taxon>Calanoida</taxon>
        <taxon>Temoridae</taxon>
        <taxon>Eurytemora</taxon>
    </lineage>
</organism>
<dbReference type="AlphaFoldDB" id="A0A8B0MCY4"/>
<comment type="similarity">
    <text evidence="2">Belongs to the cytochrome P450 family.</text>
</comment>
<comment type="cofactor">
    <cofactor evidence="1 8">
        <name>heme</name>
        <dbReference type="ChEBI" id="CHEBI:30413"/>
    </cofactor>
</comment>
<keyword evidence="6 8" id="KW-0408">Iron</keyword>
<dbReference type="SUPFAM" id="SSF48264">
    <property type="entry name" value="Cytochrome P450"/>
    <property type="match status" value="1"/>
</dbReference>
<dbReference type="PANTHER" id="PTHR24279:SF120">
    <property type="entry name" value="CYTOCHROME P450"/>
    <property type="match status" value="1"/>
</dbReference>
<keyword evidence="7" id="KW-0503">Monooxygenase</keyword>
<dbReference type="InterPro" id="IPR002401">
    <property type="entry name" value="Cyt_P450_E_grp-I"/>
</dbReference>
<dbReference type="Gene3D" id="1.10.630.10">
    <property type="entry name" value="Cytochrome P450"/>
    <property type="match status" value="1"/>
</dbReference>
<keyword evidence="3 8" id="KW-0349">Heme</keyword>
<dbReference type="GO" id="GO:0020037">
    <property type="term" value="F:heme binding"/>
    <property type="evidence" value="ECO:0007669"/>
    <property type="project" value="InterPro"/>
</dbReference>
<accession>A0A8B0MCY4</accession>
<reference evidence="9" key="2">
    <citation type="journal article" name="Mar. Pollut. Bull.">
        <title>The genome of the European estuarine calanoid copepod Eurytemora affinis: Potential use in molecular ecotoxicology.</title>
        <authorList>
            <person name="Choi B.S."/>
            <person name="Kim D.H."/>
            <person name="Kim M.S."/>
            <person name="Park J.C."/>
            <person name="Lee Y.H."/>
            <person name="Kim H.J."/>
            <person name="Jeong C.B."/>
            <person name="Hagiwara A."/>
            <person name="Souissi S."/>
            <person name="Lee J.S."/>
        </authorList>
    </citation>
    <scope>NUCLEOTIDE SEQUENCE</scope>
</reference>
<dbReference type="GO" id="GO:0016705">
    <property type="term" value="F:oxidoreductase activity, acting on paired donors, with incorporation or reduction of molecular oxygen"/>
    <property type="evidence" value="ECO:0007669"/>
    <property type="project" value="InterPro"/>
</dbReference>
<dbReference type="CDD" id="cd11054">
    <property type="entry name" value="CYP24A1-like"/>
    <property type="match status" value="1"/>
</dbReference>
<dbReference type="EMBL" id="MW149386">
    <property type="protein sequence ID" value="QTW43686.1"/>
    <property type="molecule type" value="mRNA"/>
</dbReference>
<keyword evidence="4 8" id="KW-0479">Metal-binding</keyword>
<evidence type="ECO:0000256" key="4">
    <source>
        <dbReference type="ARBA" id="ARBA00022723"/>
    </source>
</evidence>
<name>A0A8B0MCY4_EURAF</name>
<evidence type="ECO:0000256" key="5">
    <source>
        <dbReference type="ARBA" id="ARBA00023002"/>
    </source>
</evidence>
<evidence type="ECO:0000256" key="1">
    <source>
        <dbReference type="ARBA" id="ARBA00001971"/>
    </source>
</evidence>
<sequence>MLVGKVQDLSKQIIIPSVRLFSSSSSQPDSEYAAASVDYKTASPFNKIPVEPFRNLLIRYLQDKNYRQKYHLLFKELHEKHGPIFKLRIPGQQTSILLEHPEDVKHLLNNDGKNPIEPGFKFFVEYRQNLRKDLFPETAGLGGSQGEKWYEVRSKVQQDMLRPKSALFYIDEITEVSDDLLDLMVGGGTGDKEIVPDVSPFLYRWSLEAVCTIFLDTRIGGLDVNPSQDAKDMIRCSMIVLGPVVMKLTFGVPLWKLYRTKNLDDFDMAFERMHIISSKFIAEAKKRFKTNNITDPDKMSVLQKLIHKCGPDSKIPEVMAIDALGAGIDTTGNTAAFLFYHLASNPVQQEILYKEIKDKLGDEKLTPAILNQMKYLKAVQHESQRLMPVVSGFSRITQKDMVLGGYQIPTGTHVSFLSMGPMLSEKHFKNADAFVPERWLRDCPQKHNAHPFAFIPFAHGARMCIGRRFAELEIQILAIQTLRKYQLVYEGESPVEMLTELLTKPDKPIPIRFIPR</sequence>
<evidence type="ECO:0000256" key="3">
    <source>
        <dbReference type="ARBA" id="ARBA00022617"/>
    </source>
</evidence>
<feature type="binding site" description="axial binding residue" evidence="8">
    <location>
        <position position="464"/>
    </location>
    <ligand>
        <name>heme</name>
        <dbReference type="ChEBI" id="CHEBI:30413"/>
    </ligand>
    <ligandPart>
        <name>Fe</name>
        <dbReference type="ChEBI" id="CHEBI:18248"/>
    </ligandPart>
</feature>
<keyword evidence="5" id="KW-0560">Oxidoreductase</keyword>
<dbReference type="PRINTS" id="PR00463">
    <property type="entry name" value="EP450I"/>
</dbReference>
<evidence type="ECO:0000313" key="9">
    <source>
        <dbReference type="EMBL" id="QTW43686.1"/>
    </source>
</evidence>
<dbReference type="GO" id="GO:0004497">
    <property type="term" value="F:monooxygenase activity"/>
    <property type="evidence" value="ECO:0007669"/>
    <property type="project" value="UniProtKB-KW"/>
</dbReference>
<dbReference type="PRINTS" id="PR00385">
    <property type="entry name" value="P450"/>
</dbReference>
<protein>
    <submittedName>
        <fullName evidence="9">CYP3077A3</fullName>
    </submittedName>
</protein>
<evidence type="ECO:0000256" key="7">
    <source>
        <dbReference type="ARBA" id="ARBA00023033"/>
    </source>
</evidence>
<dbReference type="OrthoDB" id="3945418at2759"/>
<reference evidence="9" key="1">
    <citation type="submission" date="2020-10" db="EMBL/GenBank/DDBJ databases">
        <authorList>
            <person name="Kim D.-H."/>
        </authorList>
    </citation>
    <scope>NUCLEOTIDE SEQUENCE</scope>
</reference>
<evidence type="ECO:0000256" key="8">
    <source>
        <dbReference type="PIRSR" id="PIRSR602401-1"/>
    </source>
</evidence>
<dbReference type="Pfam" id="PF00067">
    <property type="entry name" value="p450"/>
    <property type="match status" value="1"/>
</dbReference>
<evidence type="ECO:0000256" key="2">
    <source>
        <dbReference type="ARBA" id="ARBA00010617"/>
    </source>
</evidence>
<dbReference type="InterPro" id="IPR001128">
    <property type="entry name" value="Cyt_P450"/>
</dbReference>
<dbReference type="GO" id="GO:0005506">
    <property type="term" value="F:iron ion binding"/>
    <property type="evidence" value="ECO:0007669"/>
    <property type="project" value="InterPro"/>
</dbReference>
<dbReference type="PANTHER" id="PTHR24279">
    <property type="entry name" value="CYTOCHROME P450"/>
    <property type="match status" value="1"/>
</dbReference>
<dbReference type="InterPro" id="IPR050479">
    <property type="entry name" value="CYP11_CYP27_families"/>
</dbReference>